<keyword evidence="2 6" id="KW-0812">Transmembrane</keyword>
<evidence type="ECO:0000256" key="6">
    <source>
        <dbReference type="SAM" id="Phobius"/>
    </source>
</evidence>
<feature type="region of interest" description="Disordered" evidence="5">
    <location>
        <begin position="1"/>
        <end position="31"/>
    </location>
</feature>
<evidence type="ECO:0000256" key="2">
    <source>
        <dbReference type="ARBA" id="ARBA00022692"/>
    </source>
</evidence>
<dbReference type="GO" id="GO:0016020">
    <property type="term" value="C:membrane"/>
    <property type="evidence" value="ECO:0007669"/>
    <property type="project" value="UniProtKB-SubCell"/>
</dbReference>
<name>A0A7R9A3S7_9CRUS</name>
<dbReference type="InterPro" id="IPR019537">
    <property type="entry name" value="TMEM65"/>
</dbReference>
<protein>
    <recommendedName>
        <fullName evidence="9">Transmembrane protein 65</fullName>
    </recommendedName>
</protein>
<dbReference type="PANTHER" id="PTHR21706:SF15">
    <property type="entry name" value="TRANSMEMBRANE PROTEIN 65"/>
    <property type="match status" value="1"/>
</dbReference>
<keyword evidence="8" id="KW-1185">Reference proteome</keyword>
<dbReference type="OrthoDB" id="430821at2759"/>
<feature type="transmembrane region" description="Helical" evidence="6">
    <location>
        <begin position="296"/>
        <end position="315"/>
    </location>
</feature>
<evidence type="ECO:0000256" key="4">
    <source>
        <dbReference type="ARBA" id="ARBA00023136"/>
    </source>
</evidence>
<dbReference type="Pfam" id="PF10507">
    <property type="entry name" value="TMEM65"/>
    <property type="match status" value="1"/>
</dbReference>
<keyword evidence="4 6" id="KW-0472">Membrane</keyword>
<evidence type="ECO:0000313" key="7">
    <source>
        <dbReference type="EMBL" id="CAD7241831.1"/>
    </source>
</evidence>
<evidence type="ECO:0000256" key="5">
    <source>
        <dbReference type="SAM" id="MobiDB-lite"/>
    </source>
</evidence>
<evidence type="ECO:0000313" key="8">
    <source>
        <dbReference type="Proteomes" id="UP000677054"/>
    </source>
</evidence>
<dbReference type="PANTHER" id="PTHR21706">
    <property type="entry name" value="TRANSMEMBRANE PROTEIN 65"/>
    <property type="match status" value="1"/>
</dbReference>
<dbReference type="GO" id="GO:0005739">
    <property type="term" value="C:mitochondrion"/>
    <property type="evidence" value="ECO:0007669"/>
    <property type="project" value="TreeGrafter"/>
</dbReference>
<dbReference type="EMBL" id="CAJPEV010000181">
    <property type="protein sequence ID" value="CAG0881938.1"/>
    <property type="molecule type" value="Genomic_DNA"/>
</dbReference>
<keyword evidence="3 6" id="KW-1133">Transmembrane helix</keyword>
<evidence type="ECO:0000256" key="3">
    <source>
        <dbReference type="ARBA" id="ARBA00022989"/>
    </source>
</evidence>
<evidence type="ECO:0008006" key="9">
    <source>
        <dbReference type="Google" id="ProtNLM"/>
    </source>
</evidence>
<evidence type="ECO:0000256" key="1">
    <source>
        <dbReference type="ARBA" id="ARBA00004141"/>
    </source>
</evidence>
<comment type="subcellular location">
    <subcellularLocation>
        <location evidence="1">Membrane</location>
        <topology evidence="1">Multi-pass membrane protein</topology>
    </subcellularLocation>
</comment>
<organism evidence="7">
    <name type="scientific">Darwinula stevensoni</name>
    <dbReference type="NCBI Taxonomy" id="69355"/>
    <lineage>
        <taxon>Eukaryota</taxon>
        <taxon>Metazoa</taxon>
        <taxon>Ecdysozoa</taxon>
        <taxon>Arthropoda</taxon>
        <taxon>Crustacea</taxon>
        <taxon>Oligostraca</taxon>
        <taxon>Ostracoda</taxon>
        <taxon>Podocopa</taxon>
        <taxon>Podocopida</taxon>
        <taxon>Darwinulocopina</taxon>
        <taxon>Darwinuloidea</taxon>
        <taxon>Darwinulidae</taxon>
        <taxon>Darwinula</taxon>
    </lineage>
</organism>
<accession>A0A7R9A3S7</accession>
<reference evidence="7" key="1">
    <citation type="submission" date="2020-11" db="EMBL/GenBank/DDBJ databases">
        <authorList>
            <person name="Tran Van P."/>
        </authorList>
    </citation>
    <scope>NUCLEOTIDE SEQUENCE</scope>
</reference>
<dbReference type="EMBL" id="LR899698">
    <property type="protein sequence ID" value="CAD7241831.1"/>
    <property type="molecule type" value="Genomic_DNA"/>
</dbReference>
<gene>
    <name evidence="7" type="ORF">DSTB1V02_LOCUS1809</name>
</gene>
<dbReference type="Proteomes" id="UP000677054">
    <property type="component" value="Unassembled WGS sequence"/>
</dbReference>
<proteinExistence type="predicted"/>
<sequence length="326" mass="35943">MQGKLGRQQLRSSFGRPTKVPDLGPEEDPTGQFCEVPSNWLQKKLTEKVPKPTASQLWDVTIYNALPFIGFGFLDNTIMIVALPNLLFERSLIKLPSPLQCGLLHLKMVVENSFLEVVLYPVKGEPVAQIKVQAVWASGEHHNVTLGLEILHSSRRVGLHVVQLCKQCNKCWLQADQDWLQVIKRNVADKKPFLPSLRTSVFLLTPLPQRSLLTPSAFWTLFITQGDYIDLTIGTVLGISTLAAAALGNTVSDIAGIGSAFYVESFSSKIGVKPPDLTLVQLEMPSSRWSANAGRAVGVTIGCLLGMFPLLFLPAKDRNEAKEERT</sequence>
<dbReference type="AlphaFoldDB" id="A0A7R9A3S7"/>